<comment type="subcellular location">
    <subcellularLocation>
        <location evidence="1 13">Mitochondrion inner membrane</location>
        <topology evidence="1 13">Single-pass membrane protein</topology>
    </subcellularLocation>
</comment>
<dbReference type="Proteomes" id="UP000694941">
    <property type="component" value="Unplaced"/>
</dbReference>
<comment type="function">
    <text evidence="13">Component of the ubiquinol-cytochrome c oxidoreductase, a multisubunit transmembrane complex that is part of the mitochondrial electron transport chain which drives oxidative phosphorylation. The complex plays an important role in the uptake of multiple carbon sources present in different host niches.</text>
</comment>
<evidence type="ECO:0000256" key="7">
    <source>
        <dbReference type="ARBA" id="ARBA00022792"/>
    </source>
</evidence>
<dbReference type="Gene3D" id="1.20.5.210">
    <property type="entry name" value="Cytochrome b-c1 complex subunit 8"/>
    <property type="match status" value="1"/>
</dbReference>
<evidence type="ECO:0000256" key="5">
    <source>
        <dbReference type="ARBA" id="ARBA00022660"/>
    </source>
</evidence>
<evidence type="ECO:0000256" key="11">
    <source>
        <dbReference type="ARBA" id="ARBA00023136"/>
    </source>
</evidence>
<evidence type="ECO:0000256" key="3">
    <source>
        <dbReference type="ARBA" id="ARBA00016324"/>
    </source>
</evidence>
<keyword evidence="5 13" id="KW-0679">Respiratory chain</keyword>
<protein>
    <recommendedName>
        <fullName evidence="3 13">Cytochrome b-c1 complex subunit 8</fullName>
    </recommendedName>
    <alternativeName>
        <fullName evidence="13">Complex III subunit 8</fullName>
    </alternativeName>
</protein>
<keyword evidence="4 13" id="KW-0813">Transport</keyword>
<evidence type="ECO:0000313" key="15">
    <source>
        <dbReference type="RefSeq" id="XP_013783708.1"/>
    </source>
</evidence>
<dbReference type="PANTHER" id="PTHR12119:SF2">
    <property type="entry name" value="CYTOCHROME B-C1 COMPLEX SUBUNIT 8"/>
    <property type="match status" value="1"/>
</dbReference>
<evidence type="ECO:0000256" key="13">
    <source>
        <dbReference type="RuleBase" id="RU368118"/>
    </source>
</evidence>
<evidence type="ECO:0000256" key="1">
    <source>
        <dbReference type="ARBA" id="ARBA00004434"/>
    </source>
</evidence>
<keyword evidence="8 13" id="KW-0249">Electron transport</keyword>
<proteinExistence type="inferred from homology"/>
<comment type="subunit">
    <text evidence="12 13">Component of the ubiquinol-cytochrome c oxidoreductase (cytochrome b-c1 complex, complex III, CIII), a multisubunit enzyme composed of 11 subunits. The complex is composed of 3 respiratory subunits cytochrome b, cytochrome c1 and Rieske protein UQCRFS1, 2 core protein subunits UQCRC1/QCR1 and UQCRC2/QCR2, and 6 low-molecular weight protein subunits UQCRH/QCR6, UQCRB/QCR7, UQCRQ/QCR8, UQCR10/QCR9, UQCR11/QCR10 and subunit 9, the cleavage product of Rieske protein UQCRFS1. The complex exists as an obligatory dimer and forms supercomplexes (SCs) in the inner mitochondrial membrane with NADH-ubiquinone oxidoreductase (complex I, CI) and cytochrome c oxidase (complex IV, CIV), resulting in different assemblies (supercomplex SCI(1)III(2)IV(1) and megacomplex MCI(2)III(2)IV(2)). Interacts with UQCC6.</text>
</comment>
<keyword evidence="9" id="KW-1133">Transmembrane helix</keyword>
<evidence type="ECO:0000256" key="8">
    <source>
        <dbReference type="ARBA" id="ARBA00022982"/>
    </source>
</evidence>
<evidence type="ECO:0000256" key="9">
    <source>
        <dbReference type="ARBA" id="ARBA00022989"/>
    </source>
</evidence>
<dbReference type="GeneID" id="106467870"/>
<name>A0ABM1BKC2_LIMPO</name>
<keyword evidence="10 13" id="KW-0496">Mitochondrion</keyword>
<comment type="similarity">
    <text evidence="2 13">Belongs to the UQCRQ/QCR8 family.</text>
</comment>
<dbReference type="InterPro" id="IPR004205">
    <property type="entry name" value="Cyt_bc1_su8"/>
</dbReference>
<evidence type="ECO:0000313" key="14">
    <source>
        <dbReference type="Proteomes" id="UP000694941"/>
    </source>
</evidence>
<organism evidence="14 15">
    <name type="scientific">Limulus polyphemus</name>
    <name type="common">Atlantic horseshoe crab</name>
    <dbReference type="NCBI Taxonomy" id="6850"/>
    <lineage>
        <taxon>Eukaryota</taxon>
        <taxon>Metazoa</taxon>
        <taxon>Ecdysozoa</taxon>
        <taxon>Arthropoda</taxon>
        <taxon>Chelicerata</taxon>
        <taxon>Merostomata</taxon>
        <taxon>Xiphosura</taxon>
        <taxon>Limulidae</taxon>
        <taxon>Limulus</taxon>
    </lineage>
</organism>
<dbReference type="SUPFAM" id="SSF81508">
    <property type="entry name" value="Ubiquinone-binding protein QP-C of cytochrome bc1 complex (Ubiquinol-cytochrome c reductase)"/>
    <property type="match status" value="1"/>
</dbReference>
<evidence type="ECO:0000256" key="10">
    <source>
        <dbReference type="ARBA" id="ARBA00023128"/>
    </source>
</evidence>
<evidence type="ECO:0000256" key="12">
    <source>
        <dbReference type="ARBA" id="ARBA00047105"/>
    </source>
</evidence>
<reference evidence="15" key="1">
    <citation type="submission" date="2025-08" db="UniProtKB">
        <authorList>
            <consortium name="RefSeq"/>
        </authorList>
    </citation>
    <scope>IDENTIFICATION</scope>
    <source>
        <tissue evidence="15">Muscle</tissue>
    </source>
</reference>
<keyword evidence="11" id="KW-0472">Membrane</keyword>
<evidence type="ECO:0000256" key="6">
    <source>
        <dbReference type="ARBA" id="ARBA00022692"/>
    </source>
</evidence>
<evidence type="ECO:0000256" key="2">
    <source>
        <dbReference type="ARBA" id="ARBA00007668"/>
    </source>
</evidence>
<dbReference type="PANTHER" id="PTHR12119">
    <property type="entry name" value="UBIQUINOL-CYTOCHROME C REDUCTASE COMPLEX UBIQUINONE-BINDING PROTEIN QP-C"/>
    <property type="match status" value="1"/>
</dbReference>
<dbReference type="Pfam" id="PF02939">
    <property type="entry name" value="UcrQ"/>
    <property type="match status" value="1"/>
</dbReference>
<keyword evidence="7 13" id="KW-0999">Mitochondrion inner membrane</keyword>
<dbReference type="InterPro" id="IPR036642">
    <property type="entry name" value="Cyt_bc1_su8_sf"/>
</dbReference>
<evidence type="ECO:0000256" key="4">
    <source>
        <dbReference type="ARBA" id="ARBA00022448"/>
    </source>
</evidence>
<dbReference type="RefSeq" id="XP_013783708.1">
    <property type="nucleotide sequence ID" value="XM_013928254.2"/>
</dbReference>
<sequence>MGLRFGELAKIRGIIYYRLSPFEQRAFAGLLTHGLPNLFRRIRSQVFVIVPPFALGYMIYDWGEKEHERLMRKKPADTSSSH</sequence>
<gene>
    <name evidence="15" type="primary">LOC106467870</name>
</gene>
<accession>A0ABM1BKC2</accession>
<keyword evidence="14" id="KW-1185">Reference proteome</keyword>
<keyword evidence="6" id="KW-0812">Transmembrane</keyword>